<organism evidence="3">
    <name type="scientific">Brugia pahangi</name>
    <name type="common">Filarial nematode worm</name>
    <dbReference type="NCBI Taxonomy" id="6280"/>
    <lineage>
        <taxon>Eukaryota</taxon>
        <taxon>Metazoa</taxon>
        <taxon>Ecdysozoa</taxon>
        <taxon>Nematoda</taxon>
        <taxon>Chromadorea</taxon>
        <taxon>Rhabditida</taxon>
        <taxon>Spirurina</taxon>
        <taxon>Spiruromorpha</taxon>
        <taxon>Filarioidea</taxon>
        <taxon>Onchocercidae</taxon>
        <taxon>Brugia</taxon>
    </lineage>
</organism>
<evidence type="ECO:0000313" key="2">
    <source>
        <dbReference type="Proteomes" id="UP000278627"/>
    </source>
</evidence>
<gene>
    <name evidence="1" type="ORF">BPAG_LOCUS7305</name>
</gene>
<dbReference type="EMBL" id="UZAD01008072">
    <property type="protein sequence ID" value="VDN88491.1"/>
    <property type="molecule type" value="Genomic_DNA"/>
</dbReference>
<evidence type="ECO:0000313" key="1">
    <source>
        <dbReference type="EMBL" id="VDN88491.1"/>
    </source>
</evidence>
<reference evidence="3" key="1">
    <citation type="submission" date="2017-02" db="UniProtKB">
        <authorList>
            <consortium name="WormBaseParasite"/>
        </authorList>
    </citation>
    <scope>IDENTIFICATION</scope>
</reference>
<dbReference type="WBParaSite" id="BPAG_0000734101-mRNA-1">
    <property type="protein sequence ID" value="BPAG_0000734101-mRNA-1"/>
    <property type="gene ID" value="BPAG_0000734101"/>
</dbReference>
<keyword evidence="2" id="KW-1185">Reference proteome</keyword>
<name>A0A0N4TGK3_BRUPA</name>
<protein>
    <submittedName>
        <fullName evidence="3">Aminotransferase</fullName>
    </submittedName>
</protein>
<evidence type="ECO:0000313" key="3">
    <source>
        <dbReference type="WBParaSite" id="BPAG_0000734101-mRNA-1"/>
    </source>
</evidence>
<dbReference type="STRING" id="6280.A0A0N4TGK3"/>
<proteinExistence type="predicted"/>
<reference evidence="1 2" key="2">
    <citation type="submission" date="2018-11" db="EMBL/GenBank/DDBJ databases">
        <authorList>
            <consortium name="Pathogen Informatics"/>
        </authorList>
    </citation>
    <scope>NUCLEOTIDE SEQUENCE [LARGE SCALE GENOMIC DNA]</scope>
</reference>
<sequence>MTLKPYDATNKIMTKFGEEVKQRVGKYPAAFEYGNLKSLVEEEQKNLVLFESIDGQENSEIEPLDGVVKNIFFSCVGVGPFLAESR</sequence>
<dbReference type="Proteomes" id="UP000278627">
    <property type="component" value="Unassembled WGS sequence"/>
</dbReference>
<accession>A0A0N4TGK3</accession>
<dbReference type="AlphaFoldDB" id="A0A0N4TGK3"/>